<keyword evidence="1" id="KW-0479">Metal-binding</keyword>
<name>A0A814FE23_9BILA</name>
<evidence type="ECO:0000313" key="7">
    <source>
        <dbReference type="Proteomes" id="UP000663879"/>
    </source>
</evidence>
<organism evidence="6 7">
    <name type="scientific">Brachionus calyciflorus</name>
    <dbReference type="NCBI Taxonomy" id="104777"/>
    <lineage>
        <taxon>Eukaryota</taxon>
        <taxon>Metazoa</taxon>
        <taxon>Spiralia</taxon>
        <taxon>Gnathifera</taxon>
        <taxon>Rotifera</taxon>
        <taxon>Eurotatoria</taxon>
        <taxon>Monogononta</taxon>
        <taxon>Pseudotrocha</taxon>
        <taxon>Ploima</taxon>
        <taxon>Brachionidae</taxon>
        <taxon>Brachionus</taxon>
    </lineage>
</organism>
<protein>
    <recommendedName>
        <fullName evidence="5">FLYWCH-type domain-containing protein</fullName>
    </recommendedName>
</protein>
<accession>A0A814FE23</accession>
<gene>
    <name evidence="6" type="ORF">OXX778_LOCUS15472</name>
</gene>
<dbReference type="Proteomes" id="UP000663879">
    <property type="component" value="Unassembled WGS sequence"/>
</dbReference>
<evidence type="ECO:0000256" key="1">
    <source>
        <dbReference type="ARBA" id="ARBA00022723"/>
    </source>
</evidence>
<keyword evidence="2" id="KW-0863">Zinc-finger</keyword>
<dbReference type="Gene3D" id="2.20.25.240">
    <property type="match status" value="1"/>
</dbReference>
<evidence type="ECO:0000256" key="3">
    <source>
        <dbReference type="ARBA" id="ARBA00022833"/>
    </source>
</evidence>
<dbReference type="AlphaFoldDB" id="A0A814FE23"/>
<dbReference type="EMBL" id="CAJNOC010003427">
    <property type="protein sequence ID" value="CAF0982029.1"/>
    <property type="molecule type" value="Genomic_DNA"/>
</dbReference>
<feature type="domain" description="FLYWCH-type" evidence="5">
    <location>
        <begin position="58"/>
        <end position="114"/>
    </location>
</feature>
<dbReference type="Pfam" id="PF04500">
    <property type="entry name" value="FLYWCH"/>
    <property type="match status" value="1"/>
</dbReference>
<comment type="caution">
    <text evidence="6">The sequence shown here is derived from an EMBL/GenBank/DDBJ whole genome shotgun (WGS) entry which is preliminary data.</text>
</comment>
<evidence type="ECO:0000256" key="2">
    <source>
        <dbReference type="ARBA" id="ARBA00022771"/>
    </source>
</evidence>
<keyword evidence="3" id="KW-0862">Zinc</keyword>
<proteinExistence type="predicted"/>
<evidence type="ECO:0000256" key="4">
    <source>
        <dbReference type="SAM" id="MobiDB-lite"/>
    </source>
</evidence>
<feature type="compositionally biased region" description="Low complexity" evidence="4">
    <location>
        <begin position="8"/>
        <end position="31"/>
    </location>
</feature>
<evidence type="ECO:0000313" key="6">
    <source>
        <dbReference type="EMBL" id="CAF0982029.1"/>
    </source>
</evidence>
<dbReference type="GO" id="GO:0008270">
    <property type="term" value="F:zinc ion binding"/>
    <property type="evidence" value="ECO:0007669"/>
    <property type="project" value="UniProtKB-KW"/>
</dbReference>
<keyword evidence="7" id="KW-1185">Reference proteome</keyword>
<sequence length="136" mass="15757">MNYEYDSDLSGQSSTTSYSTDDSNNNNRFESDNNLDLLDNFDEDLDDDLVFTVHFEKTKTKRGRDAIKIENKVYVFKKFNKNNTINWRCQNNNCPTSVTTWNDLGCINGIDHSHDKLNDSEQKCLMVEEAIINRAI</sequence>
<feature type="region of interest" description="Disordered" evidence="4">
    <location>
        <begin position="1"/>
        <end position="31"/>
    </location>
</feature>
<reference evidence="6" key="1">
    <citation type="submission" date="2021-02" db="EMBL/GenBank/DDBJ databases">
        <authorList>
            <person name="Nowell W R."/>
        </authorList>
    </citation>
    <scope>NUCLEOTIDE SEQUENCE</scope>
    <source>
        <strain evidence="6">Ploen Becks lab</strain>
    </source>
</reference>
<evidence type="ECO:0000259" key="5">
    <source>
        <dbReference type="Pfam" id="PF04500"/>
    </source>
</evidence>
<dbReference type="InterPro" id="IPR007588">
    <property type="entry name" value="Znf_FLYWCH"/>
</dbReference>